<evidence type="ECO:0000313" key="2">
    <source>
        <dbReference type="EMBL" id="MQL97404.1"/>
    </source>
</evidence>
<accession>A0A843VWV9</accession>
<name>A0A843VWV9_COLES</name>
<protein>
    <submittedName>
        <fullName evidence="2">Uncharacterized protein</fullName>
    </submittedName>
</protein>
<evidence type="ECO:0000313" key="3">
    <source>
        <dbReference type="Proteomes" id="UP000652761"/>
    </source>
</evidence>
<comment type="caution">
    <text evidence="2">The sequence shown here is derived from an EMBL/GenBank/DDBJ whole genome shotgun (WGS) entry which is preliminary data.</text>
</comment>
<feature type="region of interest" description="Disordered" evidence="1">
    <location>
        <begin position="1"/>
        <end position="33"/>
    </location>
</feature>
<dbReference type="Proteomes" id="UP000652761">
    <property type="component" value="Unassembled WGS sequence"/>
</dbReference>
<dbReference type="EMBL" id="NMUH01002043">
    <property type="protein sequence ID" value="MQL97404.1"/>
    <property type="molecule type" value="Genomic_DNA"/>
</dbReference>
<sequence length="83" mass="9550">MPHSSHEDWFTTPATDPDKPHRTTSQSYSHGRKVQLPLHLNKSRNHGDQPTPLLQTTLPQPDVQLYTRVRVSKKMTQNSTVHK</sequence>
<organism evidence="2 3">
    <name type="scientific">Colocasia esculenta</name>
    <name type="common">Wild taro</name>
    <name type="synonym">Arum esculentum</name>
    <dbReference type="NCBI Taxonomy" id="4460"/>
    <lineage>
        <taxon>Eukaryota</taxon>
        <taxon>Viridiplantae</taxon>
        <taxon>Streptophyta</taxon>
        <taxon>Embryophyta</taxon>
        <taxon>Tracheophyta</taxon>
        <taxon>Spermatophyta</taxon>
        <taxon>Magnoliopsida</taxon>
        <taxon>Liliopsida</taxon>
        <taxon>Araceae</taxon>
        <taxon>Aroideae</taxon>
        <taxon>Colocasieae</taxon>
        <taxon>Colocasia</taxon>
    </lineage>
</organism>
<reference evidence="2" key="1">
    <citation type="submission" date="2017-07" db="EMBL/GenBank/DDBJ databases">
        <title>Taro Niue Genome Assembly and Annotation.</title>
        <authorList>
            <person name="Atibalentja N."/>
            <person name="Keating K."/>
            <person name="Fields C.J."/>
        </authorList>
    </citation>
    <scope>NUCLEOTIDE SEQUENCE</scope>
    <source>
        <strain evidence="2">Niue_2</strain>
        <tissue evidence="2">Leaf</tissue>
    </source>
</reference>
<proteinExistence type="predicted"/>
<dbReference type="AlphaFoldDB" id="A0A843VWV9"/>
<keyword evidence="3" id="KW-1185">Reference proteome</keyword>
<gene>
    <name evidence="2" type="ORF">Taro_030093</name>
</gene>
<evidence type="ECO:0000256" key="1">
    <source>
        <dbReference type="SAM" id="MobiDB-lite"/>
    </source>
</evidence>